<dbReference type="RefSeq" id="WP_006824230.1">
    <property type="nucleotide sequence ID" value="NZ_AOIL01000009.1"/>
</dbReference>
<gene>
    <name evidence="1" type="ORF">C484_01610</name>
</gene>
<evidence type="ECO:0000313" key="2">
    <source>
        <dbReference type="Proteomes" id="UP000011648"/>
    </source>
</evidence>
<protein>
    <recommendedName>
        <fullName evidence="3">UspA domain-containing protein</fullName>
    </recommendedName>
</protein>
<dbReference type="OrthoDB" id="342236at2157"/>
<accession>M0AC82</accession>
<organism evidence="1 2">
    <name type="scientific">Natrialba taiwanensis DSM 12281</name>
    <dbReference type="NCBI Taxonomy" id="1230458"/>
    <lineage>
        <taxon>Archaea</taxon>
        <taxon>Methanobacteriati</taxon>
        <taxon>Methanobacteriota</taxon>
        <taxon>Stenosarchaea group</taxon>
        <taxon>Halobacteria</taxon>
        <taxon>Halobacteriales</taxon>
        <taxon>Natrialbaceae</taxon>
        <taxon>Natrialba</taxon>
    </lineage>
</organism>
<dbReference type="PATRIC" id="fig|1230458.4.peg.310"/>
<name>M0AC82_9EURY</name>
<comment type="caution">
    <text evidence="1">The sequence shown here is derived from an EMBL/GenBank/DDBJ whole genome shotgun (WGS) entry which is preliminary data.</text>
</comment>
<dbReference type="STRING" id="1230458.C484_01610"/>
<sequence length="166" mass="17688">METGLVVVEDTAHHAALLSEAAQSARGGDEETTLIVLAFATPEEIGPGVRKLDSIGEIEGVSDSTTDEAAIIDAAETELEQFVQRTLDDPGIDYTATVRVLSQGYGMGTLNAADEFDCDTIFIAGRKRSPTGKAIFGDWIQRVLLNFDGLVTVSLDEDTETAAQHS</sequence>
<dbReference type="SUPFAM" id="SSF52402">
    <property type="entry name" value="Adenine nucleotide alpha hydrolases-like"/>
    <property type="match status" value="1"/>
</dbReference>
<dbReference type="EMBL" id="AOIL01000009">
    <property type="protein sequence ID" value="ELY96370.1"/>
    <property type="molecule type" value="Genomic_DNA"/>
</dbReference>
<proteinExistence type="predicted"/>
<dbReference type="Gene3D" id="3.40.50.620">
    <property type="entry name" value="HUPs"/>
    <property type="match status" value="1"/>
</dbReference>
<evidence type="ECO:0008006" key="3">
    <source>
        <dbReference type="Google" id="ProtNLM"/>
    </source>
</evidence>
<dbReference type="Proteomes" id="UP000011648">
    <property type="component" value="Unassembled WGS sequence"/>
</dbReference>
<dbReference type="AlphaFoldDB" id="M0AC82"/>
<evidence type="ECO:0000313" key="1">
    <source>
        <dbReference type="EMBL" id="ELY96370.1"/>
    </source>
</evidence>
<keyword evidence="2" id="KW-1185">Reference proteome</keyword>
<reference evidence="1 2" key="1">
    <citation type="journal article" date="2014" name="PLoS Genet.">
        <title>Phylogenetically driven sequencing of extremely halophilic archaea reveals strategies for static and dynamic osmo-response.</title>
        <authorList>
            <person name="Becker E.A."/>
            <person name="Seitzer P.M."/>
            <person name="Tritt A."/>
            <person name="Larsen D."/>
            <person name="Krusor M."/>
            <person name="Yao A.I."/>
            <person name="Wu D."/>
            <person name="Madern D."/>
            <person name="Eisen J.A."/>
            <person name="Darling A.E."/>
            <person name="Facciotti M.T."/>
        </authorList>
    </citation>
    <scope>NUCLEOTIDE SEQUENCE [LARGE SCALE GENOMIC DNA]</scope>
    <source>
        <strain evidence="1 2">DSM 12281</strain>
    </source>
</reference>
<dbReference type="InterPro" id="IPR014729">
    <property type="entry name" value="Rossmann-like_a/b/a_fold"/>
</dbReference>